<protein>
    <recommendedName>
        <fullName evidence="3">tRNA threonylcarbamoyladenosine biosynthesis protein TsaE</fullName>
    </recommendedName>
    <alternativeName>
        <fullName evidence="10">t(6)A37 threonylcarbamoyladenosine biosynthesis protein TsaE</fullName>
    </alternativeName>
</protein>
<evidence type="ECO:0000256" key="5">
    <source>
        <dbReference type="ARBA" id="ARBA00022694"/>
    </source>
</evidence>
<dbReference type="SUPFAM" id="SSF52540">
    <property type="entry name" value="P-loop containing nucleoside triphosphate hydrolases"/>
    <property type="match status" value="1"/>
</dbReference>
<name>A0A4Q0YIS2_9BACT</name>
<evidence type="ECO:0000313" key="11">
    <source>
        <dbReference type="EMBL" id="RXJ70283.1"/>
    </source>
</evidence>
<sequence>MFLEILAKIDELDKVVAVIKELIASEDTIVILRGDLASGKTTFVKSFVKNLGIDELVTSPTFSIQSIYANTIYHYDVYNKTLEEFISLGLLEEFDKSGVHFIEWGDEKLEELLKSYGFKVLVLKIEKREDKRLYIINE</sequence>
<gene>
    <name evidence="11" type="ORF">CRV08_01590</name>
</gene>
<organism evidence="11 12">
    <name type="scientific">Halarcobacter ebronensis</name>
    <dbReference type="NCBI Taxonomy" id="1462615"/>
    <lineage>
        <taxon>Bacteria</taxon>
        <taxon>Pseudomonadati</taxon>
        <taxon>Campylobacterota</taxon>
        <taxon>Epsilonproteobacteria</taxon>
        <taxon>Campylobacterales</taxon>
        <taxon>Arcobacteraceae</taxon>
        <taxon>Halarcobacter</taxon>
    </lineage>
</organism>
<evidence type="ECO:0000256" key="3">
    <source>
        <dbReference type="ARBA" id="ARBA00019010"/>
    </source>
</evidence>
<dbReference type="Proteomes" id="UP000290172">
    <property type="component" value="Unassembled WGS sequence"/>
</dbReference>
<keyword evidence="7" id="KW-0547">Nucleotide-binding</keyword>
<evidence type="ECO:0000256" key="9">
    <source>
        <dbReference type="ARBA" id="ARBA00022842"/>
    </source>
</evidence>
<dbReference type="GO" id="GO:0046872">
    <property type="term" value="F:metal ion binding"/>
    <property type="evidence" value="ECO:0007669"/>
    <property type="project" value="UniProtKB-KW"/>
</dbReference>
<comment type="caution">
    <text evidence="11">The sequence shown here is derived from an EMBL/GenBank/DDBJ whole genome shotgun (WGS) entry which is preliminary data.</text>
</comment>
<keyword evidence="5" id="KW-0819">tRNA processing</keyword>
<evidence type="ECO:0000256" key="1">
    <source>
        <dbReference type="ARBA" id="ARBA00004496"/>
    </source>
</evidence>
<dbReference type="PANTHER" id="PTHR33540:SF2">
    <property type="entry name" value="TRNA THREONYLCARBAMOYLADENOSINE BIOSYNTHESIS PROTEIN TSAE"/>
    <property type="match status" value="1"/>
</dbReference>
<dbReference type="GO" id="GO:0002949">
    <property type="term" value="P:tRNA threonylcarbamoyladenosine modification"/>
    <property type="evidence" value="ECO:0007669"/>
    <property type="project" value="InterPro"/>
</dbReference>
<dbReference type="EMBL" id="PDKJ01000001">
    <property type="protein sequence ID" value="RXJ70283.1"/>
    <property type="molecule type" value="Genomic_DNA"/>
</dbReference>
<evidence type="ECO:0000313" key="12">
    <source>
        <dbReference type="Proteomes" id="UP000290172"/>
    </source>
</evidence>
<dbReference type="AlphaFoldDB" id="A0A4Q0YIS2"/>
<dbReference type="GO" id="GO:0005524">
    <property type="term" value="F:ATP binding"/>
    <property type="evidence" value="ECO:0007669"/>
    <property type="project" value="UniProtKB-KW"/>
</dbReference>
<keyword evidence="8" id="KW-0067">ATP-binding</keyword>
<keyword evidence="11" id="KW-0808">Transferase</keyword>
<dbReference type="PANTHER" id="PTHR33540">
    <property type="entry name" value="TRNA THREONYLCARBAMOYLADENOSINE BIOSYNTHESIS PROTEIN TSAE"/>
    <property type="match status" value="1"/>
</dbReference>
<evidence type="ECO:0000256" key="4">
    <source>
        <dbReference type="ARBA" id="ARBA00022490"/>
    </source>
</evidence>
<evidence type="ECO:0000256" key="8">
    <source>
        <dbReference type="ARBA" id="ARBA00022840"/>
    </source>
</evidence>
<dbReference type="Gene3D" id="3.40.50.300">
    <property type="entry name" value="P-loop containing nucleotide triphosphate hydrolases"/>
    <property type="match status" value="1"/>
</dbReference>
<keyword evidence="4" id="KW-0963">Cytoplasm</keyword>
<proteinExistence type="inferred from homology"/>
<keyword evidence="6" id="KW-0479">Metal-binding</keyword>
<reference evidence="11 12" key="1">
    <citation type="submission" date="2017-10" db="EMBL/GenBank/DDBJ databases">
        <title>Genomics of the genus Arcobacter.</title>
        <authorList>
            <person name="Perez-Cataluna A."/>
            <person name="Figueras M.J."/>
        </authorList>
    </citation>
    <scope>NUCLEOTIDE SEQUENCE [LARGE SCALE GENOMIC DNA]</scope>
    <source>
        <strain evidence="11 12">CECT 8993</strain>
    </source>
</reference>
<dbReference type="InterPro" id="IPR003442">
    <property type="entry name" value="T6A_TsaE"/>
</dbReference>
<comment type="similarity">
    <text evidence="2">Belongs to the TsaE family.</text>
</comment>
<dbReference type="GO" id="GO:0016740">
    <property type="term" value="F:transferase activity"/>
    <property type="evidence" value="ECO:0007669"/>
    <property type="project" value="UniProtKB-KW"/>
</dbReference>
<evidence type="ECO:0000256" key="6">
    <source>
        <dbReference type="ARBA" id="ARBA00022723"/>
    </source>
</evidence>
<keyword evidence="9" id="KW-0460">Magnesium</keyword>
<dbReference type="Pfam" id="PF02367">
    <property type="entry name" value="TsaE"/>
    <property type="match status" value="1"/>
</dbReference>
<evidence type="ECO:0000256" key="2">
    <source>
        <dbReference type="ARBA" id="ARBA00007599"/>
    </source>
</evidence>
<accession>A0A4Q0YIS2</accession>
<evidence type="ECO:0000256" key="10">
    <source>
        <dbReference type="ARBA" id="ARBA00032441"/>
    </source>
</evidence>
<comment type="subcellular location">
    <subcellularLocation>
        <location evidence="1">Cytoplasm</location>
    </subcellularLocation>
</comment>
<dbReference type="NCBIfam" id="TIGR00150">
    <property type="entry name" value="T6A_YjeE"/>
    <property type="match status" value="1"/>
</dbReference>
<evidence type="ECO:0000256" key="7">
    <source>
        <dbReference type="ARBA" id="ARBA00022741"/>
    </source>
</evidence>
<dbReference type="GO" id="GO:0005737">
    <property type="term" value="C:cytoplasm"/>
    <property type="evidence" value="ECO:0007669"/>
    <property type="project" value="UniProtKB-SubCell"/>
</dbReference>
<dbReference type="InterPro" id="IPR027417">
    <property type="entry name" value="P-loop_NTPase"/>
</dbReference>